<gene>
    <name evidence="12" type="ORF">L3Y34_012559</name>
    <name evidence="13" type="ORF">L5515_018402</name>
</gene>
<dbReference type="PRINTS" id="PR00237">
    <property type="entry name" value="GPCRRHODOPSN"/>
</dbReference>
<evidence type="ECO:0000313" key="14">
    <source>
        <dbReference type="Proteomes" id="UP000827892"/>
    </source>
</evidence>
<dbReference type="PANTHER" id="PTHR24235">
    <property type="entry name" value="NEUROPEPTIDE Y RECEPTOR"/>
    <property type="match status" value="1"/>
</dbReference>
<dbReference type="PANTHER" id="PTHR24235:SF18">
    <property type="entry name" value="G-PROTEIN COUPLED RECEPTORS FAMILY 1 PROFILE DOMAIN-CONTAINING PROTEIN"/>
    <property type="match status" value="1"/>
</dbReference>
<evidence type="ECO:0000313" key="12">
    <source>
        <dbReference type="EMBL" id="ULT83391.1"/>
    </source>
</evidence>
<dbReference type="EMBL" id="CP092625">
    <property type="protein sequence ID" value="UMM42659.1"/>
    <property type="molecule type" value="Genomic_DNA"/>
</dbReference>
<protein>
    <recommendedName>
        <fullName evidence="11">G-protein coupled receptors family 1 profile domain-containing protein</fullName>
    </recommendedName>
</protein>
<keyword evidence="4 10" id="KW-1133">Transmembrane helix</keyword>
<feature type="transmembrane region" description="Helical" evidence="10">
    <location>
        <begin position="215"/>
        <end position="237"/>
    </location>
</feature>
<evidence type="ECO:0000256" key="1">
    <source>
        <dbReference type="ARBA" id="ARBA00004141"/>
    </source>
</evidence>
<evidence type="ECO:0000256" key="7">
    <source>
        <dbReference type="ARBA" id="ARBA00023170"/>
    </source>
</evidence>
<feature type="transmembrane region" description="Helical" evidence="10">
    <location>
        <begin position="310"/>
        <end position="330"/>
    </location>
</feature>
<dbReference type="SUPFAM" id="SSF81321">
    <property type="entry name" value="Family A G protein-coupled receptor-like"/>
    <property type="match status" value="1"/>
</dbReference>
<feature type="transmembrane region" description="Helical" evidence="10">
    <location>
        <begin position="50"/>
        <end position="78"/>
    </location>
</feature>
<evidence type="ECO:0000256" key="10">
    <source>
        <dbReference type="SAM" id="Phobius"/>
    </source>
</evidence>
<dbReference type="InterPro" id="IPR000276">
    <property type="entry name" value="GPCR_Rhodpsn"/>
</dbReference>
<evidence type="ECO:0000256" key="8">
    <source>
        <dbReference type="ARBA" id="ARBA00023224"/>
    </source>
</evidence>
<name>A0AAE9JSV6_CAEBR</name>
<evidence type="ECO:0000259" key="11">
    <source>
        <dbReference type="PROSITE" id="PS50262"/>
    </source>
</evidence>
<dbReference type="PROSITE" id="PS00237">
    <property type="entry name" value="G_PROTEIN_RECEP_F1_1"/>
    <property type="match status" value="1"/>
</dbReference>
<feature type="transmembrane region" description="Helical" evidence="10">
    <location>
        <begin position="90"/>
        <end position="114"/>
    </location>
</feature>
<feature type="domain" description="G-protein coupled receptors family 1 profile" evidence="11">
    <location>
        <begin position="69"/>
        <end position="331"/>
    </location>
</feature>
<keyword evidence="3 9" id="KW-0812">Transmembrane</keyword>
<dbReference type="Proteomes" id="UP000829354">
    <property type="component" value="Chromosome X"/>
</dbReference>
<dbReference type="Pfam" id="PF00001">
    <property type="entry name" value="7tm_1"/>
    <property type="match status" value="1"/>
</dbReference>
<evidence type="ECO:0000256" key="2">
    <source>
        <dbReference type="ARBA" id="ARBA00010663"/>
    </source>
</evidence>
<dbReference type="GO" id="GO:0016020">
    <property type="term" value="C:membrane"/>
    <property type="evidence" value="ECO:0007669"/>
    <property type="project" value="UniProtKB-SubCell"/>
</dbReference>
<dbReference type="Gene3D" id="1.20.1070.10">
    <property type="entry name" value="Rhodopsin 7-helix transmembrane proteins"/>
    <property type="match status" value="1"/>
</dbReference>
<dbReference type="InterPro" id="IPR017452">
    <property type="entry name" value="GPCR_Rhodpsn_7TM"/>
</dbReference>
<evidence type="ECO:0000313" key="15">
    <source>
        <dbReference type="Proteomes" id="UP000829354"/>
    </source>
</evidence>
<keyword evidence="8 9" id="KW-0807">Transducer</keyword>
<dbReference type="Proteomes" id="UP000827892">
    <property type="component" value="Chromosome X"/>
</dbReference>
<evidence type="ECO:0000256" key="4">
    <source>
        <dbReference type="ARBA" id="ARBA00022989"/>
    </source>
</evidence>
<keyword evidence="15" id="KW-1185">Reference proteome</keyword>
<evidence type="ECO:0000256" key="6">
    <source>
        <dbReference type="ARBA" id="ARBA00023136"/>
    </source>
</evidence>
<evidence type="ECO:0000313" key="13">
    <source>
        <dbReference type="EMBL" id="UMM42659.1"/>
    </source>
</evidence>
<dbReference type="EMBL" id="CP090896">
    <property type="protein sequence ID" value="ULT83391.1"/>
    <property type="molecule type" value="Genomic_DNA"/>
</dbReference>
<evidence type="ECO:0000256" key="3">
    <source>
        <dbReference type="ARBA" id="ARBA00022692"/>
    </source>
</evidence>
<feature type="transmembrane region" description="Helical" evidence="10">
    <location>
        <begin position="274"/>
        <end position="295"/>
    </location>
</feature>
<reference evidence="12 14" key="2">
    <citation type="submission" date="2022-05" db="EMBL/GenBank/DDBJ databases">
        <title>Chromosome-level reference genomes for two strains of Caenorhabditis briggsae: an improved platform for comparative genomics.</title>
        <authorList>
            <person name="Stevens L."/>
            <person name="Andersen E.C."/>
        </authorList>
    </citation>
    <scope>NUCLEOTIDE SEQUENCE [LARGE SCALE GENOMIC DNA]</scope>
    <source>
        <strain evidence="12">QX1410_ONT</strain>
        <tissue evidence="12">Whole-organism</tissue>
    </source>
</reference>
<reference evidence="13 15" key="1">
    <citation type="submission" date="2022-04" db="EMBL/GenBank/DDBJ databases">
        <title>Chromosome-level reference genomes for two strains of Caenorhabditis briggsae: an improved platform for comparative genomics.</title>
        <authorList>
            <person name="Stevens L."/>
            <person name="Andersen E."/>
        </authorList>
    </citation>
    <scope>NUCLEOTIDE SEQUENCE [LARGE SCALE GENOMIC DNA]</scope>
    <source>
        <strain evidence="13">VX34</strain>
        <tissue evidence="13">Whole-organism</tissue>
    </source>
</reference>
<evidence type="ECO:0000256" key="5">
    <source>
        <dbReference type="ARBA" id="ARBA00023040"/>
    </source>
</evidence>
<feature type="transmembrane region" description="Helical" evidence="10">
    <location>
        <begin position="166"/>
        <end position="187"/>
    </location>
</feature>
<sequence>MNSTDTISDTAETLFNNSYLDPDTMTPTNSCRDIRSYLWETKHDLTLHPITISILATIYIFIVIVGCTGNLLVVMSVVRFKALQSVRNMFIVSLSVSDLFVAIFSGSVTPISAFSKVWLFGAPLCRFLPLLQGTALSFSTLTLTAIAIDRYILICHPTSEPIRKNLAFKMIIFNNAIAIALSAPLFLKQELVKYSNFCGEFCTENWREDAHLRSIYGSMVFIIQFVFPLAIITFCYASISFKLRNGVFVRGSQKELMSEARRQLTQKRLRTNRMLIIMTVTFALSWLPAVGFNFLRDYSALPGFIADQDYLFGIISHCISMASTIVNPFLYGYCNEHFRAAFVTLWDSVKTACGMRRVSPGNNPACSQLLSTHFESTTRRSITTVPSSI</sequence>
<feature type="transmembrane region" description="Helical" evidence="10">
    <location>
        <begin position="134"/>
        <end position="154"/>
    </location>
</feature>
<dbReference type="GO" id="GO:0004983">
    <property type="term" value="F:neuropeptide Y receptor activity"/>
    <property type="evidence" value="ECO:0007669"/>
    <property type="project" value="InterPro"/>
</dbReference>
<dbReference type="PRINTS" id="PR01012">
    <property type="entry name" value="NRPEPTIDEYR"/>
</dbReference>
<organism evidence="13 15">
    <name type="scientific">Caenorhabditis briggsae</name>
    <dbReference type="NCBI Taxonomy" id="6238"/>
    <lineage>
        <taxon>Eukaryota</taxon>
        <taxon>Metazoa</taxon>
        <taxon>Ecdysozoa</taxon>
        <taxon>Nematoda</taxon>
        <taxon>Chromadorea</taxon>
        <taxon>Rhabditida</taxon>
        <taxon>Rhabditina</taxon>
        <taxon>Rhabditomorpha</taxon>
        <taxon>Rhabditoidea</taxon>
        <taxon>Rhabditidae</taxon>
        <taxon>Peloderinae</taxon>
        <taxon>Caenorhabditis</taxon>
    </lineage>
</organism>
<dbReference type="InterPro" id="IPR000611">
    <property type="entry name" value="NPY_rcpt"/>
</dbReference>
<keyword evidence="6 10" id="KW-0472">Membrane</keyword>
<evidence type="ECO:0000256" key="9">
    <source>
        <dbReference type="RuleBase" id="RU000688"/>
    </source>
</evidence>
<comment type="similarity">
    <text evidence="2 9">Belongs to the G-protein coupled receptor 1 family.</text>
</comment>
<accession>A0AAE9JSV6</accession>
<dbReference type="PROSITE" id="PS50262">
    <property type="entry name" value="G_PROTEIN_RECEP_F1_2"/>
    <property type="match status" value="1"/>
</dbReference>
<dbReference type="CDD" id="cd15203">
    <property type="entry name" value="7tmA_NPYR-like"/>
    <property type="match status" value="1"/>
</dbReference>
<proteinExistence type="inferred from homology"/>
<comment type="subcellular location">
    <subcellularLocation>
        <location evidence="1">Membrane</location>
        <topology evidence="1">Multi-pass membrane protein</topology>
    </subcellularLocation>
</comment>
<keyword evidence="5 9" id="KW-0297">G-protein coupled receptor</keyword>
<keyword evidence="7 9" id="KW-0675">Receptor</keyword>
<dbReference type="AlphaFoldDB" id="A0AAE9JSV6"/>
<dbReference type="SMART" id="SM01381">
    <property type="entry name" value="7TM_GPCR_Srsx"/>
    <property type="match status" value="1"/>
</dbReference>